<dbReference type="EMBL" id="ODAM01000059">
    <property type="protein sequence ID" value="SOQ09308.1"/>
    <property type="molecule type" value="Genomic_DNA"/>
</dbReference>
<proteinExistence type="predicted"/>
<organism evidence="1 2">
    <name type="scientific">Pseudomonas syringae pv. persicae</name>
    <dbReference type="NCBI Taxonomy" id="237306"/>
    <lineage>
        <taxon>Bacteria</taxon>
        <taxon>Pseudomonadati</taxon>
        <taxon>Pseudomonadota</taxon>
        <taxon>Gammaproteobacteria</taxon>
        <taxon>Pseudomonadales</taxon>
        <taxon>Pseudomonadaceae</taxon>
        <taxon>Pseudomonas</taxon>
    </lineage>
</organism>
<sequence length="78" mass="8499">MVHFVAINKHSRQLKIKKFQNHAKEIRIGADREVSSGAHGLKVIATDLSEVESAICEVSNGHCTTSTCTTNPLCHDPS</sequence>
<evidence type="ECO:0000313" key="2">
    <source>
        <dbReference type="Proteomes" id="UP000237580"/>
    </source>
</evidence>
<accession>A0AB38EDC3</accession>
<gene>
    <name evidence="1" type="ORF">NCPPB2254_02279</name>
</gene>
<name>A0AB38EDC3_9PSED</name>
<evidence type="ECO:0000313" key="1">
    <source>
        <dbReference type="EMBL" id="SOQ09308.1"/>
    </source>
</evidence>
<reference evidence="1 2" key="1">
    <citation type="submission" date="2017-11" db="EMBL/GenBank/DDBJ databases">
        <authorList>
            <person name="Blom J."/>
        </authorList>
    </citation>
    <scope>NUCLEOTIDE SEQUENCE [LARGE SCALE GENOMIC DNA]</scope>
    <source>
        <strain evidence="1">NCPPB 2254</strain>
    </source>
</reference>
<comment type="caution">
    <text evidence="1">The sequence shown here is derived from an EMBL/GenBank/DDBJ whole genome shotgun (WGS) entry which is preliminary data.</text>
</comment>
<dbReference type="Proteomes" id="UP000237580">
    <property type="component" value="Unassembled WGS sequence"/>
</dbReference>
<dbReference type="AlphaFoldDB" id="A0AB38EDC3"/>
<protein>
    <submittedName>
        <fullName evidence="1">Uncharacterized protein</fullName>
    </submittedName>
</protein>